<gene>
    <name evidence="1" type="ORF">Tci_922706</name>
</gene>
<name>A0A699WTA7_TANCI</name>
<protein>
    <submittedName>
        <fullName evidence="1">Uncharacterized protein</fullName>
    </submittedName>
</protein>
<comment type="caution">
    <text evidence="1">The sequence shown here is derived from an EMBL/GenBank/DDBJ whole genome shotgun (WGS) entry which is preliminary data.</text>
</comment>
<evidence type="ECO:0000313" key="1">
    <source>
        <dbReference type="EMBL" id="GFD50737.1"/>
    </source>
</evidence>
<feature type="non-terminal residue" evidence="1">
    <location>
        <position position="1"/>
    </location>
</feature>
<sequence length="42" mass="4496">RIGARLCWGQMVECVGSGVLMEMGEKMAEKGVGKYGGKRVHG</sequence>
<accession>A0A699WTA7</accession>
<proteinExistence type="predicted"/>
<dbReference type="EMBL" id="BKCJ011761062">
    <property type="protein sequence ID" value="GFD50737.1"/>
    <property type="molecule type" value="Genomic_DNA"/>
</dbReference>
<dbReference type="AlphaFoldDB" id="A0A699WTA7"/>
<organism evidence="1">
    <name type="scientific">Tanacetum cinerariifolium</name>
    <name type="common">Dalmatian daisy</name>
    <name type="synonym">Chrysanthemum cinerariifolium</name>
    <dbReference type="NCBI Taxonomy" id="118510"/>
    <lineage>
        <taxon>Eukaryota</taxon>
        <taxon>Viridiplantae</taxon>
        <taxon>Streptophyta</taxon>
        <taxon>Embryophyta</taxon>
        <taxon>Tracheophyta</taxon>
        <taxon>Spermatophyta</taxon>
        <taxon>Magnoliopsida</taxon>
        <taxon>eudicotyledons</taxon>
        <taxon>Gunneridae</taxon>
        <taxon>Pentapetalae</taxon>
        <taxon>asterids</taxon>
        <taxon>campanulids</taxon>
        <taxon>Asterales</taxon>
        <taxon>Asteraceae</taxon>
        <taxon>Asteroideae</taxon>
        <taxon>Anthemideae</taxon>
        <taxon>Anthemidinae</taxon>
        <taxon>Tanacetum</taxon>
    </lineage>
</organism>
<reference evidence="1" key="1">
    <citation type="journal article" date="2019" name="Sci. Rep.">
        <title>Draft genome of Tanacetum cinerariifolium, the natural source of mosquito coil.</title>
        <authorList>
            <person name="Yamashiro T."/>
            <person name="Shiraishi A."/>
            <person name="Satake H."/>
            <person name="Nakayama K."/>
        </authorList>
    </citation>
    <scope>NUCLEOTIDE SEQUENCE</scope>
</reference>